<protein>
    <submittedName>
        <fullName evidence="2">Uncharacterized protein</fullName>
    </submittedName>
</protein>
<reference evidence="2 3" key="1">
    <citation type="journal article" date="2016" name="Mol. Biol. Evol.">
        <title>Comparative Genomics of Early-Diverging Mushroom-Forming Fungi Provides Insights into the Origins of Lignocellulose Decay Capabilities.</title>
        <authorList>
            <person name="Nagy L.G."/>
            <person name="Riley R."/>
            <person name="Tritt A."/>
            <person name="Adam C."/>
            <person name="Daum C."/>
            <person name="Floudas D."/>
            <person name="Sun H."/>
            <person name="Yadav J.S."/>
            <person name="Pangilinan J."/>
            <person name="Larsson K.H."/>
            <person name="Matsuura K."/>
            <person name="Barry K."/>
            <person name="Labutti K."/>
            <person name="Kuo R."/>
            <person name="Ohm R.A."/>
            <person name="Bhattacharya S.S."/>
            <person name="Shirouzu T."/>
            <person name="Yoshinaga Y."/>
            <person name="Martin F.M."/>
            <person name="Grigoriev I.V."/>
            <person name="Hibbett D.S."/>
        </authorList>
    </citation>
    <scope>NUCLEOTIDE SEQUENCE [LARGE SCALE GENOMIC DNA]</scope>
    <source>
        <strain evidence="2 3">CBS 109695</strain>
    </source>
</reference>
<feature type="region of interest" description="Disordered" evidence="1">
    <location>
        <begin position="186"/>
        <end position="234"/>
    </location>
</feature>
<feature type="compositionally biased region" description="Polar residues" evidence="1">
    <location>
        <begin position="59"/>
        <end position="72"/>
    </location>
</feature>
<keyword evidence="3" id="KW-1185">Reference proteome</keyword>
<dbReference type="EMBL" id="KV417562">
    <property type="protein sequence ID" value="KZP19574.1"/>
    <property type="molecule type" value="Genomic_DNA"/>
</dbReference>
<feature type="region of interest" description="Disordered" evidence="1">
    <location>
        <begin position="140"/>
        <end position="167"/>
    </location>
</feature>
<feature type="region of interest" description="Disordered" evidence="1">
    <location>
        <begin position="46"/>
        <end position="72"/>
    </location>
</feature>
<organism evidence="2 3">
    <name type="scientific">Athelia psychrophila</name>
    <dbReference type="NCBI Taxonomy" id="1759441"/>
    <lineage>
        <taxon>Eukaryota</taxon>
        <taxon>Fungi</taxon>
        <taxon>Dikarya</taxon>
        <taxon>Basidiomycota</taxon>
        <taxon>Agaricomycotina</taxon>
        <taxon>Agaricomycetes</taxon>
        <taxon>Agaricomycetidae</taxon>
        <taxon>Atheliales</taxon>
        <taxon>Atheliaceae</taxon>
        <taxon>Athelia</taxon>
    </lineage>
</organism>
<dbReference type="AlphaFoldDB" id="A0A166I949"/>
<accession>A0A166I949</accession>
<evidence type="ECO:0000313" key="2">
    <source>
        <dbReference type="EMBL" id="KZP19574.1"/>
    </source>
</evidence>
<gene>
    <name evidence="2" type="ORF">FIBSPDRAFT_892544</name>
</gene>
<evidence type="ECO:0000256" key="1">
    <source>
        <dbReference type="SAM" id="MobiDB-lite"/>
    </source>
</evidence>
<evidence type="ECO:0000313" key="3">
    <source>
        <dbReference type="Proteomes" id="UP000076532"/>
    </source>
</evidence>
<dbReference type="Proteomes" id="UP000076532">
    <property type="component" value="Unassembled WGS sequence"/>
</dbReference>
<sequence>MRTRDRIVRSSEEGYREPLNDAHTSVITVRLKEDVFSQGNLIKDISFNQDGPRGPRPTLLSQPGGNKNQNQTQHQLREAMVISVAVPTKGSNFYVAYTLGSDVPPPGSTSLIPDVPPRTPPGWPRSGTVVPLMLDSSAQAEGFTPGGSRSCNTDRGFGVPSDTVPPSVVAAGPRLPVNTASVLKQTVETKGQDSSNANPFAPSRSKEVKRSSPKRTSSTSFNEKADYCEQVAIR</sequence>
<feature type="compositionally biased region" description="Polar residues" evidence="1">
    <location>
        <begin position="186"/>
        <end position="198"/>
    </location>
</feature>
<proteinExistence type="predicted"/>
<name>A0A166I949_9AGAM</name>